<dbReference type="Proteomes" id="UP000193334">
    <property type="component" value="Chromosome"/>
</dbReference>
<dbReference type="InterPro" id="IPR035423">
    <property type="entry name" value="M60-like_N"/>
</dbReference>
<dbReference type="InterPro" id="IPR051244">
    <property type="entry name" value="TCAF"/>
</dbReference>
<keyword evidence="3" id="KW-1185">Reference proteome</keyword>
<dbReference type="SMART" id="SM01276">
    <property type="entry name" value="M60-like"/>
    <property type="match status" value="1"/>
</dbReference>
<dbReference type="KEGG" id="pbp:STSP1_00471"/>
<dbReference type="Gene3D" id="1.10.390.30">
    <property type="entry name" value="Peptidase M60, enhancin-like domain 3"/>
    <property type="match status" value="1"/>
</dbReference>
<sequence length="727" mass="81654">MIKKAITASLLLSAVCLGGYGELLKQDFAKLTENVEEVASPGVPGPVCIFRPYTIPLCLSGNYGGQKVAAAAGRTREGRFVCFGHGGYLNPSEIEKADTSVLFENCVKWLASTEGRAKVAVVGNKPLCELFEKSHYDARNLNFSDTEKIMDSDLLVFDAGKLKKEQFELLDKYLKQGNGIMTAMLGWGWKQIHGGKDLREDCPANEFFSQYGVVWADGYLEPNENGHMAAADELKESHNSLLAFEQMKKLKESENKLKIRQIGESIELAALSLPSEEPALMRELKRIARSRSVIPSGENPVTANDVASRAAITVFSRTLEESRPEQIKPHPSAKKFPGAVKESAGKVIQELEIDLSVPRWHSTGLYAPAGEVIEAVLPAELTKKGLSLRIGSHKDKLWHKDAWKRFPDISRSFSLSSENTKCASAFGGLIYIKVPKDAHGKSKIILKGPARAPYFKLGKTSGKQWEELRKRPAPWGELEGKNVVITVPSDRLRKLENPEALMKKWDEVLDACAELRGAPIPRKSPERIVPDVQISAGYMHSGYPIMTQSDQFDTLADINTLKNGSWGLFHEIGHNHQRKAWTFSGAGEVTVNIFTVYVFDKVCGIDPLEGRMNARKRQQLKDEFKENGGTFEYWKKNPFVGLLCYMELQEEFGWEPYKKVFRKYEKMNPEDLPKNDSERINRWVLLFSQTVEKNLVPFFRGWGWPVSNKTAEKLNSLPVWPELEKTE</sequence>
<dbReference type="PANTHER" id="PTHR15730:SF5">
    <property type="entry name" value="SI:CH211-210B2.2-RELATED"/>
    <property type="match status" value="1"/>
</dbReference>
<dbReference type="Gene3D" id="3.40.390.80">
    <property type="entry name" value="Peptidase M60, enhancin-like domain 2"/>
    <property type="match status" value="1"/>
</dbReference>
<dbReference type="Pfam" id="PF13402">
    <property type="entry name" value="Peptidase_M60"/>
    <property type="match status" value="1"/>
</dbReference>
<evidence type="ECO:0000313" key="2">
    <source>
        <dbReference type="EMBL" id="ARN56100.1"/>
    </source>
</evidence>
<evidence type="ECO:0000313" key="3">
    <source>
        <dbReference type="Proteomes" id="UP000193334"/>
    </source>
</evidence>
<dbReference type="AlphaFoldDB" id="A0A1W6LJX7"/>
<protein>
    <recommendedName>
        <fullName evidence="1">Peptidase M60 domain-containing protein</fullName>
    </recommendedName>
</protein>
<dbReference type="PANTHER" id="PTHR15730">
    <property type="entry name" value="EXPERIMENTAL AUTOIMMUNE PROSTATITIS ANTIGEN 2-RELATED"/>
    <property type="match status" value="1"/>
</dbReference>
<dbReference type="Gene3D" id="2.60.120.1250">
    <property type="entry name" value="Peptidase M60, enhancin-like domain 1"/>
    <property type="match status" value="1"/>
</dbReference>
<dbReference type="GO" id="GO:0005886">
    <property type="term" value="C:plasma membrane"/>
    <property type="evidence" value="ECO:0007669"/>
    <property type="project" value="TreeGrafter"/>
</dbReference>
<proteinExistence type="predicted"/>
<dbReference type="RefSeq" id="WP_161491570.1">
    <property type="nucleotide sequence ID" value="NZ_CP021023.1"/>
</dbReference>
<feature type="domain" description="Peptidase M60" evidence="1">
    <location>
        <begin position="358"/>
        <end position="653"/>
    </location>
</feature>
<dbReference type="InterPro" id="IPR031161">
    <property type="entry name" value="Peptidase_M60_dom"/>
</dbReference>
<dbReference type="EMBL" id="CP021023">
    <property type="protein sequence ID" value="ARN56100.1"/>
    <property type="molecule type" value="Genomic_DNA"/>
</dbReference>
<reference evidence="3" key="1">
    <citation type="submission" date="2017-04" db="EMBL/GenBank/DDBJ databases">
        <title>Comparative genomics and description of representatives of a novel lineage of planctomycetes thriving in anoxic sediments.</title>
        <authorList>
            <person name="Spring S."/>
            <person name="Bunk B."/>
            <person name="Sproer C."/>
        </authorList>
    </citation>
    <scope>NUCLEOTIDE SEQUENCE [LARGE SCALE GENOMIC DNA]</scope>
    <source>
        <strain evidence="3">ST-PulAB-D4</strain>
    </source>
</reference>
<organism evidence="2 3">
    <name type="scientific">Sedimentisphaera salicampi</name>
    <dbReference type="NCBI Taxonomy" id="1941349"/>
    <lineage>
        <taxon>Bacteria</taxon>
        <taxon>Pseudomonadati</taxon>
        <taxon>Planctomycetota</taxon>
        <taxon>Phycisphaerae</taxon>
        <taxon>Sedimentisphaerales</taxon>
        <taxon>Sedimentisphaeraceae</taxon>
        <taxon>Sedimentisphaera</taxon>
    </lineage>
</organism>
<dbReference type="PROSITE" id="PS51723">
    <property type="entry name" value="PEPTIDASE_M60"/>
    <property type="match status" value="1"/>
</dbReference>
<dbReference type="FunFam" id="3.40.390.80:FF:000001">
    <property type="entry name" value="TRPM8 channel-associated factor 1"/>
    <property type="match status" value="1"/>
</dbReference>
<dbReference type="STRING" id="1941349.STSP1_00471"/>
<dbReference type="GO" id="GO:0044325">
    <property type="term" value="F:transmembrane transporter binding"/>
    <property type="evidence" value="ECO:0007669"/>
    <property type="project" value="TreeGrafter"/>
</dbReference>
<dbReference type="Pfam" id="PF17291">
    <property type="entry name" value="M60-like_N"/>
    <property type="match status" value="1"/>
</dbReference>
<dbReference type="GO" id="GO:0090314">
    <property type="term" value="P:positive regulation of protein targeting to membrane"/>
    <property type="evidence" value="ECO:0007669"/>
    <property type="project" value="TreeGrafter"/>
</dbReference>
<evidence type="ECO:0000259" key="1">
    <source>
        <dbReference type="PROSITE" id="PS51723"/>
    </source>
</evidence>
<name>A0A1W6LJX7_9BACT</name>
<gene>
    <name evidence="2" type="ORF">STSP1_00471</name>
</gene>
<dbReference type="InterPro" id="IPR042279">
    <property type="entry name" value="Pep_M60_3"/>
</dbReference>
<accession>A0A1W6LJX7</accession>